<accession>A0A2H0BRT5</accession>
<sequence length="395" mass="45076">MIILSNEYPSNIPGASRAPQGGPARFARDLSASLVANGHTWVGIQRVGTKSGPPKARFLGASKNRRFWEAKISYEAYKKITNAKSVKSPVKILRKEIDIIRFIIREEKPDLLFLNGFALHAWVLLRAAYEEGIPVVMQHAGIWKKEIQIYKDYFSQAGRRLMYAMERNLTDYGAHEIFLNDFSRKAYEALIGKVPKSHCHIIPLPMPISLCEVAKAPSKSAVKRIGIVARWDRIKNHPAFLAVAREAQKQKLTWEFHSVTRIPETNKMLALKNEYRKRVIVHGLMKTPKLAQFYRDMDLMLLPSKFDVSPHVILEAACQGTGTIISKNVGWVDEYRKTKNGIWIADFDKPKDVVKKMQKLMGKKQNSTFFTYVNKTHDPSRVHKQYLTLFAKVAG</sequence>
<dbReference type="PANTHER" id="PTHR12526">
    <property type="entry name" value="GLYCOSYLTRANSFERASE"/>
    <property type="match status" value="1"/>
</dbReference>
<dbReference type="Pfam" id="PF13439">
    <property type="entry name" value="Glyco_transf_4"/>
    <property type="match status" value="1"/>
</dbReference>
<dbReference type="SUPFAM" id="SSF53756">
    <property type="entry name" value="UDP-Glycosyltransferase/glycogen phosphorylase"/>
    <property type="match status" value="1"/>
</dbReference>
<dbReference type="InterPro" id="IPR028098">
    <property type="entry name" value="Glyco_trans_4-like_N"/>
</dbReference>
<feature type="domain" description="Glycosyltransferase subfamily 4-like N-terminal" evidence="1">
    <location>
        <begin position="21"/>
        <end position="204"/>
    </location>
</feature>
<comment type="caution">
    <text evidence="2">The sequence shown here is derived from an EMBL/GenBank/DDBJ whole genome shotgun (WGS) entry which is preliminary data.</text>
</comment>
<dbReference type="Pfam" id="PF13692">
    <property type="entry name" value="Glyco_trans_1_4"/>
    <property type="match status" value="1"/>
</dbReference>
<organism evidence="2 3">
    <name type="scientific">Candidatus Uhrbacteria bacterium CG22_combo_CG10-13_8_21_14_all_47_17</name>
    <dbReference type="NCBI Taxonomy" id="1975041"/>
    <lineage>
        <taxon>Bacteria</taxon>
        <taxon>Candidatus Uhriibacteriota</taxon>
    </lineage>
</organism>
<evidence type="ECO:0000313" key="2">
    <source>
        <dbReference type="EMBL" id="PIP60239.1"/>
    </source>
</evidence>
<evidence type="ECO:0000313" key="3">
    <source>
        <dbReference type="Proteomes" id="UP000231581"/>
    </source>
</evidence>
<protein>
    <recommendedName>
        <fullName evidence="1">Glycosyltransferase subfamily 4-like N-terminal domain-containing protein</fullName>
    </recommendedName>
</protein>
<gene>
    <name evidence="2" type="ORF">COX00_04235</name>
</gene>
<reference evidence="2 3" key="1">
    <citation type="submission" date="2017-09" db="EMBL/GenBank/DDBJ databases">
        <title>Depth-based differentiation of microbial function through sediment-hosted aquifers and enrichment of novel symbionts in the deep terrestrial subsurface.</title>
        <authorList>
            <person name="Probst A.J."/>
            <person name="Ladd B."/>
            <person name="Jarett J.K."/>
            <person name="Geller-Mcgrath D.E."/>
            <person name="Sieber C.M."/>
            <person name="Emerson J.B."/>
            <person name="Anantharaman K."/>
            <person name="Thomas B.C."/>
            <person name="Malmstrom R."/>
            <person name="Stieglmeier M."/>
            <person name="Klingl A."/>
            <person name="Woyke T."/>
            <person name="Ryan C.M."/>
            <person name="Banfield J.F."/>
        </authorList>
    </citation>
    <scope>NUCLEOTIDE SEQUENCE [LARGE SCALE GENOMIC DNA]</scope>
    <source>
        <strain evidence="2">CG22_combo_CG10-13_8_21_14_all_47_17</strain>
    </source>
</reference>
<dbReference type="EMBL" id="PCSZ01000076">
    <property type="protein sequence ID" value="PIP60239.1"/>
    <property type="molecule type" value="Genomic_DNA"/>
</dbReference>
<name>A0A2H0BRT5_9BACT</name>
<dbReference type="PANTHER" id="PTHR12526:SF630">
    <property type="entry name" value="GLYCOSYLTRANSFERASE"/>
    <property type="match status" value="1"/>
</dbReference>
<dbReference type="Gene3D" id="3.40.50.2000">
    <property type="entry name" value="Glycogen Phosphorylase B"/>
    <property type="match status" value="2"/>
</dbReference>
<dbReference type="AlphaFoldDB" id="A0A2H0BRT5"/>
<proteinExistence type="predicted"/>
<dbReference type="CDD" id="cd03801">
    <property type="entry name" value="GT4_PimA-like"/>
    <property type="match status" value="1"/>
</dbReference>
<dbReference type="Proteomes" id="UP000231581">
    <property type="component" value="Unassembled WGS sequence"/>
</dbReference>
<evidence type="ECO:0000259" key="1">
    <source>
        <dbReference type="Pfam" id="PF13439"/>
    </source>
</evidence>